<organism evidence="1 2">
    <name type="scientific">Pogonophryne albipinna</name>
    <dbReference type="NCBI Taxonomy" id="1090488"/>
    <lineage>
        <taxon>Eukaryota</taxon>
        <taxon>Metazoa</taxon>
        <taxon>Chordata</taxon>
        <taxon>Craniata</taxon>
        <taxon>Vertebrata</taxon>
        <taxon>Euteleostomi</taxon>
        <taxon>Actinopterygii</taxon>
        <taxon>Neopterygii</taxon>
        <taxon>Teleostei</taxon>
        <taxon>Neoteleostei</taxon>
        <taxon>Acanthomorphata</taxon>
        <taxon>Eupercaria</taxon>
        <taxon>Perciformes</taxon>
        <taxon>Notothenioidei</taxon>
        <taxon>Pogonophryne</taxon>
    </lineage>
</organism>
<dbReference type="AlphaFoldDB" id="A0AAD6B3B9"/>
<accession>A0AAD6B3B9</accession>
<evidence type="ECO:0000313" key="1">
    <source>
        <dbReference type="EMBL" id="KAJ4935458.1"/>
    </source>
</evidence>
<sequence length="100" mass="11202">MTQQVIITVSCFWQKEEVKTEAPQTQMIQFCPFLSTETEDSMVTSSSGKLCPPCLPGATTSAIWCSYGPNYVSPPSSRNDRRVKPEPWYYTRFASPPSPS</sequence>
<keyword evidence="2" id="KW-1185">Reference proteome</keyword>
<reference evidence="1" key="1">
    <citation type="submission" date="2022-11" db="EMBL/GenBank/DDBJ databases">
        <title>Chromosome-level genome of Pogonophryne albipinna.</title>
        <authorList>
            <person name="Jo E."/>
        </authorList>
    </citation>
    <scope>NUCLEOTIDE SEQUENCE</scope>
    <source>
        <strain evidence="1">SGF0006</strain>
        <tissue evidence="1">Muscle</tissue>
    </source>
</reference>
<gene>
    <name evidence="1" type="ORF">JOQ06_016991</name>
</gene>
<evidence type="ECO:0000313" key="2">
    <source>
        <dbReference type="Proteomes" id="UP001219934"/>
    </source>
</evidence>
<comment type="caution">
    <text evidence="1">The sequence shown here is derived from an EMBL/GenBank/DDBJ whole genome shotgun (WGS) entry which is preliminary data.</text>
</comment>
<dbReference type="Proteomes" id="UP001219934">
    <property type="component" value="Unassembled WGS sequence"/>
</dbReference>
<name>A0AAD6B3B9_9TELE</name>
<proteinExistence type="predicted"/>
<protein>
    <submittedName>
        <fullName evidence="1">Uncharacterized protein</fullName>
    </submittedName>
</protein>
<dbReference type="EMBL" id="JAPTMU010000011">
    <property type="protein sequence ID" value="KAJ4935458.1"/>
    <property type="molecule type" value="Genomic_DNA"/>
</dbReference>